<feature type="compositionally biased region" description="Low complexity" evidence="1">
    <location>
        <begin position="357"/>
        <end position="387"/>
    </location>
</feature>
<evidence type="ECO:0000256" key="1">
    <source>
        <dbReference type="SAM" id="MobiDB-lite"/>
    </source>
</evidence>
<dbReference type="PANTHER" id="PTHR34351">
    <property type="entry name" value="SLR1927 PROTEIN-RELATED"/>
    <property type="match status" value="1"/>
</dbReference>
<dbReference type="Pfam" id="PF01882">
    <property type="entry name" value="DUF58"/>
    <property type="match status" value="1"/>
</dbReference>
<evidence type="ECO:0000256" key="2">
    <source>
        <dbReference type="SAM" id="Phobius"/>
    </source>
</evidence>
<dbReference type="InterPro" id="IPR002881">
    <property type="entry name" value="DUF58"/>
</dbReference>
<reference evidence="4 5" key="1">
    <citation type="submission" date="2018-10" db="EMBL/GenBank/DDBJ databases">
        <title>Genomic Encyclopedia of Type Strains, Phase IV (KMG-IV): sequencing the most valuable type-strain genomes for metagenomic binning, comparative biology and taxonomic classification.</title>
        <authorList>
            <person name="Goeker M."/>
        </authorList>
    </citation>
    <scope>NUCLEOTIDE SEQUENCE [LARGE SCALE GENOMIC DNA]</scope>
    <source>
        <strain evidence="4 5">DSM 25586</strain>
    </source>
</reference>
<comment type="caution">
    <text evidence="4">The sequence shown here is derived from an EMBL/GenBank/DDBJ whole genome shotgun (WGS) entry which is preliminary data.</text>
</comment>
<protein>
    <submittedName>
        <fullName evidence="4">Uncharacterized protein DUF58</fullName>
    </submittedName>
</protein>
<dbReference type="Proteomes" id="UP000276055">
    <property type="component" value="Unassembled WGS sequence"/>
</dbReference>
<dbReference type="PANTHER" id="PTHR34351:SF1">
    <property type="entry name" value="SLR1927 PROTEIN"/>
    <property type="match status" value="1"/>
</dbReference>
<name>A0A495ERT9_9MICC</name>
<dbReference type="RefSeq" id="WP_120953618.1">
    <property type="nucleotide sequence ID" value="NZ_RBIR01000004.1"/>
</dbReference>
<keyword evidence="2" id="KW-0812">Transmembrane</keyword>
<dbReference type="EMBL" id="RBIR01000004">
    <property type="protein sequence ID" value="RKR19472.1"/>
    <property type="molecule type" value="Genomic_DNA"/>
</dbReference>
<organism evidence="4 5">
    <name type="scientific">Arthrobacter oryzae</name>
    <dbReference type="NCBI Taxonomy" id="409290"/>
    <lineage>
        <taxon>Bacteria</taxon>
        <taxon>Bacillati</taxon>
        <taxon>Actinomycetota</taxon>
        <taxon>Actinomycetes</taxon>
        <taxon>Micrococcales</taxon>
        <taxon>Micrococcaceae</taxon>
        <taxon>Arthrobacter</taxon>
    </lineage>
</organism>
<dbReference type="OrthoDB" id="9812729at2"/>
<keyword evidence="2" id="KW-1133">Transmembrane helix</keyword>
<accession>A0A495ERT9</accession>
<sequence length="505" mass="52721">MAWRDQFPGHIFSTRGWGLLGAGALSLLAAQIMGRRDLLALAVLLLVLPLLSLAGTRVLKPRFRVYREFSPSPVETSARTTVRLAVARTGAGTGHAIMEEHLPARLGESPVFRFPARSSAGGTSRYEYHVRSAKRGQFLIGPVTAEFSDPFGLSFNRHAIDDGDLLTVTPAAVELPGTGLAGARGHDGVTATRVRANPSDDDVMTREYRHGDPMRRVHWAATARHGSLMVRQEESVTTPEATIILDQRLAAYPHGVSGHGAFSSGAGPGATAEGDGHELLTCDAFEWAVTAAMSIAAHLAERNYSLRFLDSAGAPAFRHSPSAPDPEAEEYTGASGLQCIAESLAAIQLTGPHSAYRGRAPQPGQRPGPAANGAAFPGAGASRSRGVAGTATAPQAFDDALMDKLSAHRLRGPILAVLGRLTPAEARALSPAAGFGANAFALLVSDQATASGEVPEVLEALRLGGWRAVAVSARSPLAAAWAAFDEADPAMSAAADVRRGAGGRP</sequence>
<feature type="domain" description="DUF58" evidence="3">
    <location>
        <begin position="205"/>
        <end position="244"/>
    </location>
</feature>
<feature type="region of interest" description="Disordered" evidence="1">
    <location>
        <begin position="354"/>
        <end position="387"/>
    </location>
</feature>
<evidence type="ECO:0000313" key="4">
    <source>
        <dbReference type="EMBL" id="RKR19472.1"/>
    </source>
</evidence>
<feature type="transmembrane region" description="Helical" evidence="2">
    <location>
        <begin position="38"/>
        <end position="59"/>
    </location>
</feature>
<proteinExistence type="predicted"/>
<evidence type="ECO:0000259" key="3">
    <source>
        <dbReference type="Pfam" id="PF01882"/>
    </source>
</evidence>
<evidence type="ECO:0000313" key="5">
    <source>
        <dbReference type="Proteomes" id="UP000276055"/>
    </source>
</evidence>
<feature type="transmembrane region" description="Helical" evidence="2">
    <location>
        <begin position="12"/>
        <end position="32"/>
    </location>
</feature>
<gene>
    <name evidence="4" type="ORF">C8D78_2219</name>
</gene>
<dbReference type="AlphaFoldDB" id="A0A495ERT9"/>
<keyword evidence="2" id="KW-0472">Membrane</keyword>